<feature type="transmembrane region" description="Helical" evidence="8">
    <location>
        <begin position="267"/>
        <end position="290"/>
    </location>
</feature>
<keyword evidence="6" id="KW-0675">Receptor</keyword>
<dbReference type="PANTHER" id="PTHR48063">
    <property type="entry name" value="LRR RECEPTOR-LIKE KINASE"/>
    <property type="match status" value="1"/>
</dbReference>
<gene>
    <name evidence="10" type="ORF">PRUPE_5G021600</name>
</gene>
<dbReference type="STRING" id="3760.A0A251P2C5"/>
<evidence type="ECO:0000256" key="8">
    <source>
        <dbReference type="SAM" id="Phobius"/>
    </source>
</evidence>
<comment type="subcellular location">
    <subcellularLocation>
        <location evidence="1">Membrane</location>
        <topology evidence="1">Single-pass type I membrane protein</topology>
    </subcellularLocation>
</comment>
<evidence type="ECO:0000256" key="9">
    <source>
        <dbReference type="SAM" id="SignalP"/>
    </source>
</evidence>
<accession>A0A251P2C5</accession>
<organism evidence="10 11">
    <name type="scientific">Prunus persica</name>
    <name type="common">Peach</name>
    <name type="synonym">Amygdalus persica</name>
    <dbReference type="NCBI Taxonomy" id="3760"/>
    <lineage>
        <taxon>Eukaryota</taxon>
        <taxon>Viridiplantae</taxon>
        <taxon>Streptophyta</taxon>
        <taxon>Embryophyta</taxon>
        <taxon>Tracheophyta</taxon>
        <taxon>Spermatophyta</taxon>
        <taxon>Magnoliopsida</taxon>
        <taxon>eudicotyledons</taxon>
        <taxon>Gunneridae</taxon>
        <taxon>Pentapetalae</taxon>
        <taxon>rosids</taxon>
        <taxon>fabids</taxon>
        <taxon>Rosales</taxon>
        <taxon>Rosaceae</taxon>
        <taxon>Amygdaloideae</taxon>
        <taxon>Amygdaleae</taxon>
        <taxon>Prunus</taxon>
    </lineage>
</organism>
<dbReference type="AlphaFoldDB" id="A0A251P2C5"/>
<dbReference type="Gramene" id="ONI05729">
    <property type="protein sequence ID" value="ONI05729"/>
    <property type="gene ID" value="PRUPE_5G021600"/>
</dbReference>
<dbReference type="EMBL" id="CM007655">
    <property type="protein sequence ID" value="ONI05729.1"/>
    <property type="molecule type" value="Genomic_DNA"/>
</dbReference>
<evidence type="ECO:0000256" key="3">
    <source>
        <dbReference type="ARBA" id="ARBA00022729"/>
    </source>
</evidence>
<evidence type="ECO:0000256" key="2">
    <source>
        <dbReference type="ARBA" id="ARBA00022692"/>
    </source>
</evidence>
<dbReference type="GO" id="GO:0016020">
    <property type="term" value="C:membrane"/>
    <property type="evidence" value="ECO:0007669"/>
    <property type="project" value="UniProtKB-SubCell"/>
</dbReference>
<proteinExistence type="predicted"/>
<keyword evidence="5 8" id="KW-0472">Membrane</keyword>
<keyword evidence="4 8" id="KW-1133">Transmembrane helix</keyword>
<feature type="chain" id="PRO_5012513045" description="Wall-associated receptor kinase galacturonan-binding domain-containing protein" evidence="9">
    <location>
        <begin position="30"/>
        <end position="324"/>
    </location>
</feature>
<evidence type="ECO:0000313" key="11">
    <source>
        <dbReference type="Proteomes" id="UP000006882"/>
    </source>
</evidence>
<evidence type="ECO:0000313" key="10">
    <source>
        <dbReference type="EMBL" id="ONI05729.1"/>
    </source>
</evidence>
<dbReference type="OrthoDB" id="4062651at2759"/>
<reference evidence="10 11" key="1">
    <citation type="journal article" date="2013" name="Nat. Genet.">
        <title>The high-quality draft genome of peach (Prunus persica) identifies unique patterns of genetic diversity, domestication and genome evolution.</title>
        <authorList>
            <consortium name="International Peach Genome Initiative"/>
            <person name="Verde I."/>
            <person name="Abbott A.G."/>
            <person name="Scalabrin S."/>
            <person name="Jung S."/>
            <person name="Shu S."/>
            <person name="Marroni F."/>
            <person name="Zhebentyayeva T."/>
            <person name="Dettori M.T."/>
            <person name="Grimwood J."/>
            <person name="Cattonaro F."/>
            <person name="Zuccolo A."/>
            <person name="Rossini L."/>
            <person name="Jenkins J."/>
            <person name="Vendramin E."/>
            <person name="Meisel L.A."/>
            <person name="Decroocq V."/>
            <person name="Sosinski B."/>
            <person name="Prochnik S."/>
            <person name="Mitros T."/>
            <person name="Policriti A."/>
            <person name="Cipriani G."/>
            <person name="Dondini L."/>
            <person name="Ficklin S."/>
            <person name="Goodstein D.M."/>
            <person name="Xuan P."/>
            <person name="Del Fabbro C."/>
            <person name="Aramini V."/>
            <person name="Copetti D."/>
            <person name="Gonzalez S."/>
            <person name="Horner D.S."/>
            <person name="Falchi R."/>
            <person name="Lucas S."/>
            <person name="Mica E."/>
            <person name="Maldonado J."/>
            <person name="Lazzari B."/>
            <person name="Bielenberg D."/>
            <person name="Pirona R."/>
            <person name="Miculan M."/>
            <person name="Barakat A."/>
            <person name="Testolin R."/>
            <person name="Stella A."/>
            <person name="Tartarini S."/>
            <person name="Tonutti P."/>
            <person name="Arus P."/>
            <person name="Orellana A."/>
            <person name="Wells C."/>
            <person name="Main D."/>
            <person name="Vizzotto G."/>
            <person name="Silva H."/>
            <person name="Salamini F."/>
            <person name="Schmutz J."/>
            <person name="Morgante M."/>
            <person name="Rokhsar D.S."/>
        </authorList>
    </citation>
    <scope>NUCLEOTIDE SEQUENCE [LARGE SCALE GENOMIC DNA]</scope>
    <source>
        <strain evidence="11">cv. Nemared</strain>
    </source>
</reference>
<keyword evidence="7" id="KW-0325">Glycoprotein</keyword>
<evidence type="ECO:0000256" key="7">
    <source>
        <dbReference type="ARBA" id="ARBA00023180"/>
    </source>
</evidence>
<sequence>MVLHQKSLTLITIITILITTTSIANIARAQNSSSCKLTCGSGKSAKSVQYPFGFSEGCVIPLNCSDKNEIKLGEFTVQNVTRSSIFVHLPAQCNRRYQSIAPLFGPNFGPSWDNSLLFQNCTSPPPGCQIPAEFVQKRFNLSSCDSITCMSQAPNGSDIMRFEDLKWTRCNYLFGSFAVQSGRDSLLSLEFETLQLGWWVHTGLCECHLNATYTTVKLGEGKPPGCRCSCNAGFHGDGFKRGSGCQTVSQPGTATPEYHSKDDNEGFWFHVSMVLGFILGFWAVCGTLVLKNSWRYAYFNIFDNMKEKVALKIALKVARWQGRL</sequence>
<evidence type="ECO:0000256" key="5">
    <source>
        <dbReference type="ARBA" id="ARBA00023136"/>
    </source>
</evidence>
<dbReference type="Proteomes" id="UP000006882">
    <property type="component" value="Chromosome G5"/>
</dbReference>
<dbReference type="PANTHER" id="PTHR48063:SF90">
    <property type="entry name" value="OS11G0565920 PROTEIN"/>
    <property type="match status" value="1"/>
</dbReference>
<feature type="signal peptide" evidence="9">
    <location>
        <begin position="1"/>
        <end position="29"/>
    </location>
</feature>
<evidence type="ECO:0000256" key="1">
    <source>
        <dbReference type="ARBA" id="ARBA00004479"/>
    </source>
</evidence>
<keyword evidence="2 8" id="KW-0812">Transmembrane</keyword>
<protein>
    <recommendedName>
        <fullName evidence="12">Wall-associated receptor kinase galacturonan-binding domain-containing protein</fullName>
    </recommendedName>
</protein>
<name>A0A251P2C5_PRUPE</name>
<evidence type="ECO:0000256" key="6">
    <source>
        <dbReference type="ARBA" id="ARBA00023170"/>
    </source>
</evidence>
<evidence type="ECO:0000256" key="4">
    <source>
        <dbReference type="ARBA" id="ARBA00022989"/>
    </source>
</evidence>
<dbReference type="InterPro" id="IPR046956">
    <property type="entry name" value="RLP23-like"/>
</dbReference>
<keyword evidence="3 9" id="KW-0732">Signal</keyword>
<evidence type="ECO:0008006" key="12">
    <source>
        <dbReference type="Google" id="ProtNLM"/>
    </source>
</evidence>
<dbReference type="eggNOG" id="KOG1187">
    <property type="taxonomic scope" value="Eukaryota"/>
</dbReference>
<keyword evidence="11" id="KW-1185">Reference proteome</keyword>